<dbReference type="AlphaFoldDB" id="A0A2B4SDB4"/>
<dbReference type="EMBL" id="LSMT01000117">
    <property type="protein sequence ID" value="PFX26810.1"/>
    <property type="molecule type" value="Genomic_DNA"/>
</dbReference>
<evidence type="ECO:0000313" key="1">
    <source>
        <dbReference type="EMBL" id="PFX26810.1"/>
    </source>
</evidence>
<proteinExistence type="predicted"/>
<accession>A0A2B4SDB4</accession>
<gene>
    <name evidence="1" type="ORF">AWC38_SpisGene25842</name>
</gene>
<protein>
    <submittedName>
        <fullName evidence="1">Uncharacterized protein</fullName>
    </submittedName>
</protein>
<organism evidence="1 2">
    <name type="scientific">Stylophora pistillata</name>
    <name type="common">Smooth cauliflower coral</name>
    <dbReference type="NCBI Taxonomy" id="50429"/>
    <lineage>
        <taxon>Eukaryota</taxon>
        <taxon>Metazoa</taxon>
        <taxon>Cnidaria</taxon>
        <taxon>Anthozoa</taxon>
        <taxon>Hexacorallia</taxon>
        <taxon>Scleractinia</taxon>
        <taxon>Astrocoeniina</taxon>
        <taxon>Pocilloporidae</taxon>
        <taxon>Stylophora</taxon>
    </lineage>
</organism>
<name>A0A2B4SDB4_STYPI</name>
<comment type="caution">
    <text evidence="1">The sequence shown here is derived from an EMBL/GenBank/DDBJ whole genome shotgun (WGS) entry which is preliminary data.</text>
</comment>
<reference evidence="2" key="1">
    <citation type="journal article" date="2017" name="bioRxiv">
        <title>Comparative analysis of the genomes of Stylophora pistillata and Acropora digitifera provides evidence for extensive differences between species of corals.</title>
        <authorList>
            <person name="Voolstra C.R."/>
            <person name="Li Y."/>
            <person name="Liew Y.J."/>
            <person name="Baumgarten S."/>
            <person name="Zoccola D."/>
            <person name="Flot J.-F."/>
            <person name="Tambutte S."/>
            <person name="Allemand D."/>
            <person name="Aranda M."/>
        </authorList>
    </citation>
    <scope>NUCLEOTIDE SEQUENCE [LARGE SCALE GENOMIC DNA]</scope>
</reference>
<sequence>MLVFGEGGILENPEKSPRSRVENQHKLNPLMASGLGIKPRPHWWKTSALTTSPSLLHCDIDIVKGLMNSCACCMQLLWGGPFSIFTPDRQEECKPLVFLNPQGLILISTFQNYFEKILTTSAKTYHSQGGFWVNNGTFLYGSVISVQSNLDYLDSLGLGKVAQIIGVRIIKNMNINEEEKLIKLRK</sequence>
<dbReference type="Proteomes" id="UP000225706">
    <property type="component" value="Unassembled WGS sequence"/>
</dbReference>
<evidence type="ECO:0000313" key="2">
    <source>
        <dbReference type="Proteomes" id="UP000225706"/>
    </source>
</evidence>
<keyword evidence="2" id="KW-1185">Reference proteome</keyword>